<keyword evidence="4" id="KW-1185">Reference proteome</keyword>
<evidence type="ECO:0000313" key="3">
    <source>
        <dbReference type="EMBL" id="MFC1851887.1"/>
    </source>
</evidence>
<protein>
    <submittedName>
        <fullName evidence="3">Lysostaphin resistance A-like protein</fullName>
    </submittedName>
</protein>
<feature type="transmembrane region" description="Helical" evidence="1">
    <location>
        <begin position="127"/>
        <end position="151"/>
    </location>
</feature>
<feature type="domain" description="CAAX prenyl protease 2/Lysostaphin resistance protein A-like" evidence="2">
    <location>
        <begin position="95"/>
        <end position="182"/>
    </location>
</feature>
<dbReference type="EMBL" id="JBHPBY010000238">
    <property type="protein sequence ID" value="MFC1851887.1"/>
    <property type="molecule type" value="Genomic_DNA"/>
</dbReference>
<feature type="transmembrane region" description="Helical" evidence="1">
    <location>
        <begin position="45"/>
        <end position="68"/>
    </location>
</feature>
<dbReference type="PANTHER" id="PTHR43592:SF15">
    <property type="entry name" value="CAAX AMINO TERMINAL PROTEASE FAMILY PROTEIN"/>
    <property type="match status" value="1"/>
</dbReference>
<gene>
    <name evidence="3" type="ORF">ACFL27_16975</name>
</gene>
<keyword evidence="1" id="KW-0812">Transmembrane</keyword>
<name>A0ABV6Z0B2_UNCC1</name>
<dbReference type="PANTHER" id="PTHR43592">
    <property type="entry name" value="CAAX AMINO TERMINAL PROTEASE"/>
    <property type="match status" value="1"/>
</dbReference>
<sequence>MHAFPRNFDRRQLLILCFFFEGGLLLFALAMGAAFDRPILAGSHLIWAGLWWGVVSCVPLIGGLIFLLNSSAAHLVKLGQLIDQVVKHLFAHSRTFDIAVISILAGVGEEALFRGFMQTVLADSWGLIFAVFTTSIVFGLAHFLSLTYALYAGLMSIYLGLLLLVFDNIYVPMVTHAVYDFVALFYFRRRAVPLISDSQ</sequence>
<feature type="transmembrane region" description="Helical" evidence="1">
    <location>
        <begin position="12"/>
        <end position="33"/>
    </location>
</feature>
<proteinExistence type="predicted"/>
<organism evidence="3 4">
    <name type="scientific">candidate division CSSED10-310 bacterium</name>
    <dbReference type="NCBI Taxonomy" id="2855610"/>
    <lineage>
        <taxon>Bacteria</taxon>
        <taxon>Bacteria division CSSED10-310</taxon>
    </lineage>
</organism>
<evidence type="ECO:0000313" key="4">
    <source>
        <dbReference type="Proteomes" id="UP001594351"/>
    </source>
</evidence>
<evidence type="ECO:0000256" key="1">
    <source>
        <dbReference type="SAM" id="Phobius"/>
    </source>
</evidence>
<keyword evidence="1" id="KW-0472">Membrane</keyword>
<accession>A0ABV6Z0B2</accession>
<dbReference type="Proteomes" id="UP001594351">
    <property type="component" value="Unassembled WGS sequence"/>
</dbReference>
<keyword evidence="1" id="KW-1133">Transmembrane helix</keyword>
<dbReference type="InterPro" id="IPR003675">
    <property type="entry name" value="Rce1/LyrA-like_dom"/>
</dbReference>
<dbReference type="Pfam" id="PF02517">
    <property type="entry name" value="Rce1-like"/>
    <property type="match status" value="1"/>
</dbReference>
<evidence type="ECO:0000259" key="2">
    <source>
        <dbReference type="Pfam" id="PF02517"/>
    </source>
</evidence>
<comment type="caution">
    <text evidence="3">The sequence shown here is derived from an EMBL/GenBank/DDBJ whole genome shotgun (WGS) entry which is preliminary data.</text>
</comment>
<feature type="transmembrane region" description="Helical" evidence="1">
    <location>
        <begin position="157"/>
        <end position="187"/>
    </location>
</feature>
<reference evidence="3 4" key="1">
    <citation type="submission" date="2024-09" db="EMBL/GenBank/DDBJ databases">
        <title>Laminarin stimulates single cell rates of sulfate reduction while oxygen inhibits transcriptomic activity in coastal marine sediment.</title>
        <authorList>
            <person name="Lindsay M."/>
            <person name="Orcutt B."/>
            <person name="Emerson D."/>
            <person name="Stepanauskas R."/>
            <person name="D'Angelo T."/>
        </authorList>
    </citation>
    <scope>NUCLEOTIDE SEQUENCE [LARGE SCALE GENOMIC DNA]</scope>
    <source>
        <strain evidence="3">SAG AM-311-K15</strain>
    </source>
</reference>